<dbReference type="AlphaFoldDB" id="A0A7W8TUJ9"/>
<keyword evidence="2" id="KW-0255">Endonuclease</keyword>
<protein>
    <submittedName>
        <fullName evidence="2">Putative restriction endonuclease</fullName>
    </submittedName>
</protein>
<name>A0A7W8TUJ9_9MICC</name>
<evidence type="ECO:0000313" key="2">
    <source>
        <dbReference type="EMBL" id="MBB5512380.1"/>
    </source>
</evidence>
<dbReference type="Proteomes" id="UP000580797">
    <property type="component" value="Unassembled WGS sequence"/>
</dbReference>
<dbReference type="GO" id="GO:0004519">
    <property type="term" value="F:endonuclease activity"/>
    <property type="evidence" value="ECO:0007669"/>
    <property type="project" value="UniProtKB-KW"/>
</dbReference>
<accession>A0A7W8TUJ9</accession>
<gene>
    <name evidence="2" type="ORF">HD598_001067</name>
</gene>
<keyword evidence="2" id="KW-0540">Nuclease</keyword>
<dbReference type="Pfam" id="PF13391">
    <property type="entry name" value="HNH_2"/>
    <property type="match status" value="1"/>
</dbReference>
<keyword evidence="2" id="KW-0378">Hydrolase</keyword>
<comment type="caution">
    <text evidence="2">The sequence shown here is derived from an EMBL/GenBank/DDBJ whole genome shotgun (WGS) entry which is preliminary data.</text>
</comment>
<organism evidence="2 3">
    <name type="scientific">Neomicrococcus aestuarii</name>
    <dbReference type="NCBI Taxonomy" id="556325"/>
    <lineage>
        <taxon>Bacteria</taxon>
        <taxon>Bacillati</taxon>
        <taxon>Actinomycetota</taxon>
        <taxon>Actinomycetes</taxon>
        <taxon>Micrococcales</taxon>
        <taxon>Micrococcaceae</taxon>
        <taxon>Neomicrococcus</taxon>
    </lineage>
</organism>
<feature type="domain" description="HNH nuclease" evidence="1">
    <location>
        <begin position="201"/>
        <end position="249"/>
    </location>
</feature>
<evidence type="ECO:0000259" key="1">
    <source>
        <dbReference type="Pfam" id="PF13391"/>
    </source>
</evidence>
<dbReference type="EMBL" id="JACHDR010000001">
    <property type="protein sequence ID" value="MBB5512380.1"/>
    <property type="molecule type" value="Genomic_DNA"/>
</dbReference>
<reference evidence="2 3" key="1">
    <citation type="submission" date="2020-08" db="EMBL/GenBank/DDBJ databases">
        <title>Sequencing the genomes of 1000 actinobacteria strains.</title>
        <authorList>
            <person name="Klenk H.-P."/>
        </authorList>
    </citation>
    <scope>NUCLEOTIDE SEQUENCE [LARGE SCALE GENOMIC DNA]</scope>
    <source>
        <strain evidence="2 3">DSM 105783</strain>
    </source>
</reference>
<sequence>MANSGDRESKLRLEAIEWLSMVTDNGRLPLTREEIAEFRFEGEKFRLIDQSRGIWRPKGFEGALTIVTTFREPGKERPYEDEIGQDGLPRYMWEGDDPFLFTNVALRTSMQRQMPMIWFVGIGRAPARYQVVAPVFLVDEEAHLQRFVVAPMDASAIIPDVVGQESPIQETMRRYLRTETTIRLHQPVFRASVLRAYETRCAVCNLGHYQLLDAAHIMPDRHDVGIASVVNGMALCKIHHAAFDSNILGVTPDFVVKIRPDLLEEIDGPMLQHGLKELHNNKLMKLPENKKEQPRKDLLELAYERFTSAGAA</sequence>
<dbReference type="InterPro" id="IPR003615">
    <property type="entry name" value="HNH_nuc"/>
</dbReference>
<evidence type="ECO:0000313" key="3">
    <source>
        <dbReference type="Proteomes" id="UP000580797"/>
    </source>
</evidence>
<dbReference type="RefSeq" id="WP_311538962.1">
    <property type="nucleotide sequence ID" value="NZ_BAAARH010000010.1"/>
</dbReference>
<proteinExistence type="predicted"/>